<dbReference type="FunFam" id="3.30.450.20:FF:000036">
    <property type="entry name" value="Putative LOV domain-containing protein"/>
    <property type="match status" value="1"/>
</dbReference>
<evidence type="ECO:0000259" key="9">
    <source>
        <dbReference type="PROSITE" id="PS50113"/>
    </source>
</evidence>
<dbReference type="SMART" id="SM00091">
    <property type="entry name" value="PAS"/>
    <property type="match status" value="2"/>
</dbReference>
<keyword evidence="4" id="KW-0288">FMN</keyword>
<feature type="compositionally biased region" description="Basic and acidic residues" evidence="7">
    <location>
        <begin position="11"/>
        <end position="21"/>
    </location>
</feature>
<dbReference type="EMBL" id="KU699584">
    <property type="protein sequence ID" value="AML77509.1"/>
    <property type="molecule type" value="mRNA"/>
</dbReference>
<dbReference type="NCBIfam" id="TIGR00229">
    <property type="entry name" value="sensory_box"/>
    <property type="match status" value="2"/>
</dbReference>
<dbReference type="SUPFAM" id="SSF55785">
    <property type="entry name" value="PYP-like sensor domain (PAS domain)"/>
    <property type="match status" value="2"/>
</dbReference>
<dbReference type="GO" id="GO:0009881">
    <property type="term" value="F:photoreceptor activity"/>
    <property type="evidence" value="ECO:0007669"/>
    <property type="project" value="UniProtKB-KW"/>
</dbReference>
<dbReference type="Pfam" id="PF13426">
    <property type="entry name" value="PAS_9"/>
    <property type="match status" value="2"/>
</dbReference>
<keyword evidence="3" id="KW-0285">Flavoprotein</keyword>
<evidence type="ECO:0000256" key="6">
    <source>
        <dbReference type="ARBA" id="ARBA00023170"/>
    </source>
</evidence>
<feature type="domain" description="PAS" evidence="8">
    <location>
        <begin position="34"/>
        <end position="107"/>
    </location>
</feature>
<evidence type="ECO:0000256" key="7">
    <source>
        <dbReference type="SAM" id="MobiDB-lite"/>
    </source>
</evidence>
<evidence type="ECO:0000256" key="4">
    <source>
        <dbReference type="ARBA" id="ARBA00022643"/>
    </source>
</evidence>
<accession>A0A126WYC3</accession>
<name>A0A126WYC3_IMPBA</name>
<keyword evidence="1" id="KW-0600">Photoreceptor protein</keyword>
<feature type="region of interest" description="Disordered" evidence="7">
    <location>
        <begin position="221"/>
        <end position="252"/>
    </location>
</feature>
<evidence type="ECO:0000256" key="3">
    <source>
        <dbReference type="ARBA" id="ARBA00022630"/>
    </source>
</evidence>
<dbReference type="PROSITE" id="PS50112">
    <property type="entry name" value="PAS"/>
    <property type="match status" value="2"/>
</dbReference>
<keyword evidence="5" id="KW-0157">Chromophore</keyword>
<feature type="domain" description="PAS" evidence="8">
    <location>
        <begin position="303"/>
        <end position="376"/>
    </location>
</feature>
<dbReference type="PANTHER" id="PTHR47429:SF8">
    <property type="entry name" value="PHOTOTROPIN-1-LIKE"/>
    <property type="match status" value="1"/>
</dbReference>
<evidence type="ECO:0000256" key="1">
    <source>
        <dbReference type="ARBA" id="ARBA00022543"/>
    </source>
</evidence>
<dbReference type="PROSITE" id="PS50113">
    <property type="entry name" value="PAC"/>
    <property type="match status" value="1"/>
</dbReference>
<proteinExistence type="evidence at transcript level"/>
<feature type="domain" description="PAC" evidence="9">
    <location>
        <begin position="108"/>
        <end position="162"/>
    </location>
</feature>
<keyword evidence="6" id="KW-0675">Receptor</keyword>
<evidence type="ECO:0000256" key="2">
    <source>
        <dbReference type="ARBA" id="ARBA00022606"/>
    </source>
</evidence>
<dbReference type="InterPro" id="IPR000700">
    <property type="entry name" value="PAS-assoc_C"/>
</dbReference>
<dbReference type="SMART" id="SM00086">
    <property type="entry name" value="PAC"/>
    <property type="match status" value="1"/>
</dbReference>
<dbReference type="GO" id="GO:0009637">
    <property type="term" value="P:response to blue light"/>
    <property type="evidence" value="ECO:0007669"/>
    <property type="project" value="UniProtKB-ARBA"/>
</dbReference>
<evidence type="ECO:0000256" key="5">
    <source>
        <dbReference type="ARBA" id="ARBA00022991"/>
    </source>
</evidence>
<dbReference type="InterPro" id="IPR001610">
    <property type="entry name" value="PAC"/>
</dbReference>
<keyword evidence="2" id="KW-0716">Sensory transduction</keyword>
<reference evidence="10" key="1">
    <citation type="journal article" date="2016" name="Proc. Natl. Acad. Sci. U.S.A.">
        <title>Functional and topological diversity of LOV domain photoreceptors.</title>
        <authorList>
            <person name="Glantz S.T."/>
            <person name="Carpenter E.J."/>
            <person name="Melkonian M."/>
            <person name="Gardner K.H."/>
            <person name="Boyden E.S."/>
            <person name="Wong G.K."/>
            <person name="Chow B.Y."/>
        </authorList>
    </citation>
    <scope>NUCLEOTIDE SEQUENCE</scope>
    <source>
        <strain evidence="10">JEXA_2010220</strain>
    </source>
</reference>
<dbReference type="InterPro" id="IPR035965">
    <property type="entry name" value="PAS-like_dom_sf"/>
</dbReference>
<protein>
    <submittedName>
        <fullName evidence="10">Putative LOV domain-containing protein</fullName>
    </submittedName>
</protein>
<dbReference type="AlphaFoldDB" id="A0A126WYC3"/>
<evidence type="ECO:0000259" key="8">
    <source>
        <dbReference type="PROSITE" id="PS50112"/>
    </source>
</evidence>
<feature type="region of interest" description="Disordered" evidence="7">
    <location>
        <begin position="1"/>
        <end position="32"/>
    </location>
</feature>
<sequence>MDGSRNSLKKFIQEDVTRTSEESESSEIRTMPRVSQELKDALATLQQTFVVSDATKHDCPIMYASSGFFTMTGYSSNQVIGKNCRFLQGPDTDQNEVDKIREAVNTGSSYCGRLLNYKKDGTPFWNLLTVTPIKDNTGKVIKFIGMQVEVSKYTEGINDKALRPNGLSKSLIRYDARQKDKALGSITEVIQTVKHPKSYIQSLKKHDELDEFSLDYTLPQASEQDTTPRLDPKTNVSHSSLQEPEKKSRKAERVSFVGLKGKSQSHVAKSDNMSVIEPEILMTRDVQRTDNLDHTERERDIRQGMDLATTLERIEKNFVITDPRLPDNPIIFASDSFLELTEYSREEILGRNCRFLQGPETDQGTVSKIRDAIKEQKDITVQLINYTKSGKKFWNLFHS</sequence>
<organism evidence="10">
    <name type="scientific">Impatiens balsamina</name>
    <name type="common">Balsam</name>
    <dbReference type="NCBI Taxonomy" id="63779"/>
    <lineage>
        <taxon>Eukaryota</taxon>
        <taxon>Viridiplantae</taxon>
        <taxon>Streptophyta</taxon>
        <taxon>Embryophyta</taxon>
        <taxon>Tracheophyta</taxon>
        <taxon>Spermatophyta</taxon>
        <taxon>Magnoliopsida</taxon>
        <taxon>eudicotyledons</taxon>
        <taxon>Gunneridae</taxon>
        <taxon>Pentapetalae</taxon>
        <taxon>asterids</taxon>
        <taxon>Ericales</taxon>
        <taxon>Balsaminaceae</taxon>
        <taxon>Impatiens</taxon>
        <taxon>Impatiens subgen. Impatiens</taxon>
        <taxon>Impatiens sect. Uniflorae</taxon>
    </lineage>
</organism>
<evidence type="ECO:0000313" key="10">
    <source>
        <dbReference type="EMBL" id="AML77509.1"/>
    </source>
</evidence>
<dbReference type="InterPro" id="IPR000014">
    <property type="entry name" value="PAS"/>
</dbReference>
<dbReference type="Gene3D" id="3.30.450.20">
    <property type="entry name" value="PAS domain"/>
    <property type="match status" value="2"/>
</dbReference>
<dbReference type="PANTHER" id="PTHR47429">
    <property type="entry name" value="PROTEIN TWIN LOV 1"/>
    <property type="match status" value="1"/>
</dbReference>
<dbReference type="CDD" id="cd00130">
    <property type="entry name" value="PAS"/>
    <property type="match status" value="2"/>
</dbReference>
<dbReference type="GO" id="GO:0005634">
    <property type="term" value="C:nucleus"/>
    <property type="evidence" value="ECO:0007669"/>
    <property type="project" value="TreeGrafter"/>
</dbReference>